<evidence type="ECO:0000313" key="2">
    <source>
        <dbReference type="Proteomes" id="UP000821865"/>
    </source>
</evidence>
<protein>
    <submittedName>
        <fullName evidence="1">Uncharacterized protein</fullName>
    </submittedName>
</protein>
<name>A0ACB8CXR7_DERSI</name>
<gene>
    <name evidence="1" type="ORF">HPB49_014904</name>
</gene>
<evidence type="ECO:0000313" key="1">
    <source>
        <dbReference type="EMBL" id="KAH7954010.1"/>
    </source>
</evidence>
<dbReference type="EMBL" id="CM023473">
    <property type="protein sequence ID" value="KAH7954010.1"/>
    <property type="molecule type" value="Genomic_DNA"/>
</dbReference>
<proteinExistence type="predicted"/>
<sequence>MQLSFIKFLLVEAINPVPSLNDLLTGANNEHSLSSSTGPNSTPVTVASTQQASMALAQPRKEFACTICGRKFSLMCNLNRHNLVHTGVRNFGCELCGQRFVLRQHLKKHLMWHARECPHATNGREKLPAGVPKSLQACPNLTFREPIRGNGGAVNRALPKQEFPFYSVPSLDYFLTGANSEQSLSSSTGLNSTPVTDVIVASTLQSSMALAQPPKEFACTICGRKFSLKCNLNRHNLVHTGVRNYGCEVCGQRFVLRQHLKKHLTRHAKECS</sequence>
<accession>A0ACB8CXR7</accession>
<reference evidence="1" key="1">
    <citation type="submission" date="2020-05" db="EMBL/GenBank/DDBJ databases">
        <title>Large-scale comparative analyses of tick genomes elucidate their genetic diversity and vector capacities.</title>
        <authorList>
            <person name="Jia N."/>
            <person name="Wang J."/>
            <person name="Shi W."/>
            <person name="Du L."/>
            <person name="Sun Y."/>
            <person name="Zhan W."/>
            <person name="Jiang J."/>
            <person name="Wang Q."/>
            <person name="Zhang B."/>
            <person name="Ji P."/>
            <person name="Sakyi L.B."/>
            <person name="Cui X."/>
            <person name="Yuan T."/>
            <person name="Jiang B."/>
            <person name="Yang W."/>
            <person name="Lam T.T.-Y."/>
            <person name="Chang Q."/>
            <person name="Ding S."/>
            <person name="Wang X."/>
            <person name="Zhu J."/>
            <person name="Ruan X."/>
            <person name="Zhao L."/>
            <person name="Wei J."/>
            <person name="Que T."/>
            <person name="Du C."/>
            <person name="Cheng J."/>
            <person name="Dai P."/>
            <person name="Han X."/>
            <person name="Huang E."/>
            <person name="Gao Y."/>
            <person name="Liu J."/>
            <person name="Shao H."/>
            <person name="Ye R."/>
            <person name="Li L."/>
            <person name="Wei W."/>
            <person name="Wang X."/>
            <person name="Wang C."/>
            <person name="Yang T."/>
            <person name="Huo Q."/>
            <person name="Li W."/>
            <person name="Guo W."/>
            <person name="Chen H."/>
            <person name="Zhou L."/>
            <person name="Ni X."/>
            <person name="Tian J."/>
            <person name="Zhou Y."/>
            <person name="Sheng Y."/>
            <person name="Liu T."/>
            <person name="Pan Y."/>
            <person name="Xia L."/>
            <person name="Li J."/>
            <person name="Zhao F."/>
            <person name="Cao W."/>
        </authorList>
    </citation>
    <scope>NUCLEOTIDE SEQUENCE</scope>
    <source>
        <strain evidence="1">Dsil-2018</strain>
    </source>
</reference>
<keyword evidence="2" id="KW-1185">Reference proteome</keyword>
<dbReference type="Proteomes" id="UP000821865">
    <property type="component" value="Chromosome 4"/>
</dbReference>
<organism evidence="1 2">
    <name type="scientific">Dermacentor silvarum</name>
    <name type="common">Tick</name>
    <dbReference type="NCBI Taxonomy" id="543639"/>
    <lineage>
        <taxon>Eukaryota</taxon>
        <taxon>Metazoa</taxon>
        <taxon>Ecdysozoa</taxon>
        <taxon>Arthropoda</taxon>
        <taxon>Chelicerata</taxon>
        <taxon>Arachnida</taxon>
        <taxon>Acari</taxon>
        <taxon>Parasitiformes</taxon>
        <taxon>Ixodida</taxon>
        <taxon>Ixodoidea</taxon>
        <taxon>Ixodidae</taxon>
        <taxon>Rhipicephalinae</taxon>
        <taxon>Dermacentor</taxon>
    </lineage>
</organism>
<comment type="caution">
    <text evidence="1">The sequence shown here is derived from an EMBL/GenBank/DDBJ whole genome shotgun (WGS) entry which is preliminary data.</text>
</comment>